<evidence type="ECO:0000256" key="5">
    <source>
        <dbReference type="RuleBase" id="RU363114"/>
    </source>
</evidence>
<dbReference type="Pfam" id="PF03283">
    <property type="entry name" value="PAE"/>
    <property type="match status" value="1"/>
</dbReference>
<dbReference type="Proteomes" id="UP000504607">
    <property type="component" value="Chromosome 11"/>
</dbReference>
<keyword evidence="5" id="KW-0378">Hydrolase</keyword>
<accession>A0A6I9RVE3</accession>
<comment type="function">
    <text evidence="1 5">Hydrolyzes acetyl esters in homogalacturonan regions of pectin. In type I primary cell wall, galacturonic acid residues of pectin can be acetylated at the O-2 and O-3 positions. Decreasing the degree of acetylation of pectin gels in vitro alters their physical properties.</text>
</comment>
<dbReference type="OrthoDB" id="2015280at2759"/>
<dbReference type="InParanoid" id="A0A6I9RVE3"/>
<dbReference type="RefSeq" id="XP_010933034.1">
    <property type="nucleotide sequence ID" value="XM_010934732.2"/>
</dbReference>
<proteinExistence type="inferred from homology"/>
<comment type="similarity">
    <text evidence="3 5">Belongs to the pectinacetylesterase family.</text>
</comment>
<gene>
    <name evidence="7" type="primary">LOC105053525</name>
</gene>
<dbReference type="GO" id="GO:0016787">
    <property type="term" value="F:hydrolase activity"/>
    <property type="evidence" value="ECO:0007669"/>
    <property type="project" value="UniProtKB-KW"/>
</dbReference>
<keyword evidence="4 5" id="KW-0134">Cell wall</keyword>
<dbReference type="EC" id="3.1.1.-" evidence="5"/>
<feature type="chain" id="PRO_5027138088" description="Pectin acetylesterase" evidence="5">
    <location>
        <begin position="24"/>
        <end position="118"/>
    </location>
</feature>
<dbReference type="GO" id="GO:0071555">
    <property type="term" value="P:cell wall organization"/>
    <property type="evidence" value="ECO:0007669"/>
    <property type="project" value="UniProtKB-KW"/>
</dbReference>
<evidence type="ECO:0000256" key="1">
    <source>
        <dbReference type="ARBA" id="ARBA00003534"/>
    </source>
</evidence>
<dbReference type="InterPro" id="IPR004963">
    <property type="entry name" value="PAE/NOTUM"/>
</dbReference>
<evidence type="ECO:0000313" key="6">
    <source>
        <dbReference type="Proteomes" id="UP000504607"/>
    </source>
</evidence>
<sequence>MIGVKRGAWIYLIVLLISLTVEGFDVPLTLVQDAVAKGAVCLDGSPPAYHFAPGFGSGVDNWLVHMEGGGWCSNVEECKQRTKNFRGSSKYMEQLSFSGILGNKQTSSPGIAFNNYFL</sequence>
<comment type="subcellular location">
    <subcellularLocation>
        <location evidence="2 5">Secreted</location>
        <location evidence="2 5">Cell wall</location>
    </subcellularLocation>
</comment>
<dbReference type="PANTHER" id="PTHR21562">
    <property type="entry name" value="NOTUM-RELATED"/>
    <property type="match status" value="1"/>
</dbReference>
<dbReference type="PANTHER" id="PTHR21562:SF67">
    <property type="entry name" value="PECTIN ACETYLESTERASE"/>
    <property type="match status" value="1"/>
</dbReference>
<dbReference type="AlphaFoldDB" id="A0A6I9RVE3"/>
<keyword evidence="5" id="KW-0732">Signal</keyword>
<reference evidence="7" key="1">
    <citation type="submission" date="2025-08" db="UniProtKB">
        <authorList>
            <consortium name="RefSeq"/>
        </authorList>
    </citation>
    <scope>IDENTIFICATION</scope>
</reference>
<organism evidence="6 7">
    <name type="scientific">Elaeis guineensis var. tenera</name>
    <name type="common">Oil palm</name>
    <dbReference type="NCBI Taxonomy" id="51953"/>
    <lineage>
        <taxon>Eukaryota</taxon>
        <taxon>Viridiplantae</taxon>
        <taxon>Streptophyta</taxon>
        <taxon>Embryophyta</taxon>
        <taxon>Tracheophyta</taxon>
        <taxon>Spermatophyta</taxon>
        <taxon>Magnoliopsida</taxon>
        <taxon>Liliopsida</taxon>
        <taxon>Arecaceae</taxon>
        <taxon>Arecoideae</taxon>
        <taxon>Cocoseae</taxon>
        <taxon>Elaeidinae</taxon>
        <taxon>Elaeis</taxon>
    </lineage>
</organism>
<feature type="signal peptide" evidence="5">
    <location>
        <begin position="1"/>
        <end position="23"/>
    </location>
</feature>
<evidence type="ECO:0000256" key="2">
    <source>
        <dbReference type="ARBA" id="ARBA00004191"/>
    </source>
</evidence>
<protein>
    <recommendedName>
        <fullName evidence="5">Pectin acetylesterase</fullName>
        <ecNumber evidence="5">3.1.1.-</ecNumber>
    </recommendedName>
</protein>
<evidence type="ECO:0000313" key="7">
    <source>
        <dbReference type="RefSeq" id="XP_010933034.1"/>
    </source>
</evidence>
<name>A0A6I9RVE3_ELAGV</name>
<keyword evidence="5" id="KW-0964">Secreted</keyword>
<keyword evidence="5" id="KW-0961">Cell wall biogenesis/degradation</keyword>
<evidence type="ECO:0000256" key="3">
    <source>
        <dbReference type="ARBA" id="ARBA00005784"/>
    </source>
</evidence>
<keyword evidence="6" id="KW-1185">Reference proteome</keyword>
<evidence type="ECO:0000256" key="4">
    <source>
        <dbReference type="ARBA" id="ARBA00022512"/>
    </source>
</evidence>